<gene>
    <name evidence="5" type="ORF">SAMN04489806_1328</name>
</gene>
<evidence type="ECO:0000313" key="5">
    <source>
        <dbReference type="EMBL" id="SEB62580.1"/>
    </source>
</evidence>
<keyword evidence="6" id="KW-1185">Reference proteome</keyword>
<dbReference type="NCBIfam" id="NF037995">
    <property type="entry name" value="TRAP_S1"/>
    <property type="match status" value="1"/>
</dbReference>
<dbReference type="InterPro" id="IPR038404">
    <property type="entry name" value="TRAP_DctP_sf"/>
</dbReference>
<evidence type="ECO:0000256" key="4">
    <source>
        <dbReference type="SAM" id="SignalP"/>
    </source>
</evidence>
<dbReference type="EMBL" id="FNRY01000001">
    <property type="protein sequence ID" value="SEB62580.1"/>
    <property type="molecule type" value="Genomic_DNA"/>
</dbReference>
<evidence type="ECO:0000256" key="2">
    <source>
        <dbReference type="ARBA" id="ARBA00022448"/>
    </source>
</evidence>
<dbReference type="GO" id="GO:0055085">
    <property type="term" value="P:transmembrane transport"/>
    <property type="evidence" value="ECO:0007669"/>
    <property type="project" value="InterPro"/>
</dbReference>
<dbReference type="Gene3D" id="3.40.190.170">
    <property type="entry name" value="Bacterial extracellular solute-binding protein, family 7"/>
    <property type="match status" value="1"/>
</dbReference>
<dbReference type="RefSeq" id="WP_176980749.1">
    <property type="nucleotide sequence ID" value="NZ_FNRY01000001.1"/>
</dbReference>
<evidence type="ECO:0000313" key="6">
    <source>
        <dbReference type="Proteomes" id="UP000199183"/>
    </source>
</evidence>
<dbReference type="InterPro" id="IPR004682">
    <property type="entry name" value="TRAP_DctP"/>
</dbReference>
<protein>
    <submittedName>
        <fullName evidence="5">Tripartite ATP-independent transporter solute receptor, DctP family</fullName>
    </submittedName>
</protein>
<dbReference type="STRING" id="640635.SAMN04489806_1328"/>
<keyword evidence="2" id="KW-0813">Transport</keyword>
<dbReference type="CDD" id="cd13603">
    <property type="entry name" value="PBP2_TRAP_Siap_TeaA_like"/>
    <property type="match status" value="1"/>
</dbReference>
<evidence type="ECO:0000256" key="3">
    <source>
        <dbReference type="ARBA" id="ARBA00022729"/>
    </source>
</evidence>
<dbReference type="PROSITE" id="PS51257">
    <property type="entry name" value="PROKAR_LIPOPROTEIN"/>
    <property type="match status" value="1"/>
</dbReference>
<feature type="chain" id="PRO_5011782661" evidence="4">
    <location>
        <begin position="29"/>
        <end position="333"/>
    </location>
</feature>
<dbReference type="AlphaFoldDB" id="A0A1H4KVM5"/>
<dbReference type="PANTHER" id="PTHR33376:SF7">
    <property type="entry name" value="C4-DICARBOXYLATE-BINDING PROTEIN DCTB"/>
    <property type="match status" value="1"/>
</dbReference>
<keyword evidence="5" id="KW-0675">Receptor</keyword>
<dbReference type="Proteomes" id="UP000199183">
    <property type="component" value="Unassembled WGS sequence"/>
</dbReference>
<evidence type="ECO:0000256" key="1">
    <source>
        <dbReference type="ARBA" id="ARBA00009023"/>
    </source>
</evidence>
<reference evidence="5 6" key="1">
    <citation type="submission" date="2016-10" db="EMBL/GenBank/DDBJ databases">
        <authorList>
            <person name="de Groot N.N."/>
        </authorList>
    </citation>
    <scope>NUCLEOTIDE SEQUENCE [LARGE SCALE GENOMIC DNA]</scope>
    <source>
        <strain evidence="5 6">DSM 21799</strain>
    </source>
</reference>
<feature type="signal peptide" evidence="4">
    <location>
        <begin position="1"/>
        <end position="28"/>
    </location>
</feature>
<name>A0A1H4KVM5_9MICO</name>
<proteinExistence type="inferred from homology"/>
<dbReference type="PANTHER" id="PTHR33376">
    <property type="match status" value="1"/>
</dbReference>
<accession>A0A1H4KVM5</accession>
<organism evidence="5 6">
    <name type="scientific">Paramicrobacterium humi</name>
    <dbReference type="NCBI Taxonomy" id="640635"/>
    <lineage>
        <taxon>Bacteria</taxon>
        <taxon>Bacillati</taxon>
        <taxon>Actinomycetota</taxon>
        <taxon>Actinomycetes</taxon>
        <taxon>Micrococcales</taxon>
        <taxon>Microbacteriaceae</taxon>
        <taxon>Paramicrobacterium</taxon>
    </lineage>
</organism>
<dbReference type="Pfam" id="PF03480">
    <property type="entry name" value="DctP"/>
    <property type="match status" value="1"/>
</dbReference>
<dbReference type="GO" id="GO:0030288">
    <property type="term" value="C:outer membrane-bounded periplasmic space"/>
    <property type="evidence" value="ECO:0007669"/>
    <property type="project" value="InterPro"/>
</dbReference>
<keyword evidence="3 4" id="KW-0732">Signal</keyword>
<dbReference type="PIRSF" id="PIRSF006470">
    <property type="entry name" value="DctB"/>
    <property type="match status" value="1"/>
</dbReference>
<sequence>MRKTALLAGVSIVALALTGCSASSSGGAADDGDKTYKLVLGHAGSTTDPRQWASEQFADRIEEATDGRVTVEVHSDSTLGTWEEMIDGLQIGSVDIVIESMLAVEAYTDVASIETTPFLYDSNEQFFEVWEGDLGKEIKTAVTDASGYALLGNMFRGSRELNTKEPVTTLDELQGLTIRTPSAQTMIDTWNALGARAEALAFNEVYSALESGVLDGQENPLDAILFNSIHEVAPNITETDHMYANYHFIMWDDALQGYPEDIRKAIEDVAAEVGQEYTKNTVTNLEDYRTQLEDGGATFHQLKDREKWVKATQPVIDSLPAQVQDWVKQIRSM</sequence>
<comment type="similarity">
    <text evidence="1">Belongs to the bacterial solute-binding protein 7 family.</text>
</comment>
<dbReference type="NCBIfam" id="TIGR00787">
    <property type="entry name" value="dctP"/>
    <property type="match status" value="1"/>
</dbReference>
<dbReference type="InterPro" id="IPR018389">
    <property type="entry name" value="DctP_fam"/>
</dbReference>